<feature type="transmembrane region" description="Helical" evidence="9">
    <location>
        <begin position="89"/>
        <end position="107"/>
    </location>
</feature>
<dbReference type="PANTHER" id="PTHR23513">
    <property type="entry name" value="INTEGRAL MEMBRANE EFFLUX PROTEIN-RELATED"/>
    <property type="match status" value="1"/>
</dbReference>
<comment type="catalytic activity">
    <reaction evidence="7">
        <text>dTMP + ATP = dTDP + ADP</text>
        <dbReference type="Rhea" id="RHEA:13517"/>
        <dbReference type="ChEBI" id="CHEBI:30616"/>
        <dbReference type="ChEBI" id="CHEBI:58369"/>
        <dbReference type="ChEBI" id="CHEBI:63528"/>
        <dbReference type="ChEBI" id="CHEBI:456216"/>
        <dbReference type="EC" id="2.7.4.9"/>
    </reaction>
</comment>
<dbReference type="Pfam" id="PF05977">
    <property type="entry name" value="MFS_3"/>
    <property type="match status" value="1"/>
</dbReference>
<dbReference type="InterPro" id="IPR010290">
    <property type="entry name" value="TM_effector"/>
</dbReference>
<dbReference type="HAMAP" id="MF_00165">
    <property type="entry name" value="Thymidylate_kinase"/>
    <property type="match status" value="1"/>
</dbReference>
<dbReference type="SUPFAM" id="SSF52540">
    <property type="entry name" value="P-loop containing nucleoside triphosphate hydrolases"/>
    <property type="match status" value="1"/>
</dbReference>
<organism evidence="11 12">
    <name type="scientific">Pseudonocardia yunnanensis</name>
    <dbReference type="NCBI Taxonomy" id="58107"/>
    <lineage>
        <taxon>Bacteria</taxon>
        <taxon>Bacillati</taxon>
        <taxon>Actinomycetota</taxon>
        <taxon>Actinomycetes</taxon>
        <taxon>Pseudonocardiales</taxon>
        <taxon>Pseudonocardiaceae</taxon>
        <taxon>Pseudonocardia</taxon>
    </lineage>
</organism>
<dbReference type="Gene3D" id="1.20.1250.20">
    <property type="entry name" value="MFS general substrate transporter like domains"/>
    <property type="match status" value="1"/>
</dbReference>
<evidence type="ECO:0000313" key="12">
    <source>
        <dbReference type="Proteomes" id="UP001597114"/>
    </source>
</evidence>
<keyword evidence="7 11" id="KW-0418">Kinase</keyword>
<comment type="function">
    <text evidence="7">Phosphorylation of dTMP to form dTDP in both de novo and salvage pathways of dTTP synthesis.</text>
</comment>
<feature type="transmembrane region" description="Helical" evidence="9">
    <location>
        <begin position="366"/>
        <end position="391"/>
    </location>
</feature>
<evidence type="ECO:0000259" key="10">
    <source>
        <dbReference type="PROSITE" id="PS50850"/>
    </source>
</evidence>
<dbReference type="PANTHER" id="PTHR23513:SF11">
    <property type="entry name" value="STAPHYLOFERRIN A TRANSPORTER"/>
    <property type="match status" value="1"/>
</dbReference>
<sequence length="675" mass="70870">MQALSPPTSHRVRSVLAIPAFRRLWLVTSVAATCDWLSLLALSALATQLTSGYQAQSFALGGVVATKLLPALVLGPLAGALADKFDRRVVMVVCDLLRFGLFVSIFLIGSLWWLFAATFLIEICALFWIPSKDASVPNLLRRPDQVETANQLALVMTYGVAVITASGLFSVLSSIGRVLGTSALSMVFVALVLSGVAYLIIALTVWFRIPEISGRATSNREVAPGVLAMMRDGFTFVVRTPMIRGLVVGIVGAFAAGGTVVGSATLYAASLGGGNAAYGVLFAAVFIGLAIGMGAAPQMARRLPHNRLFGAAIVAAGLALVLVALAPHLFVAIVAVMLVGGFAGIAFLTGLTIIGSQVADEVRGRIVAFVQSIVRLTLLGSMAVVPLFVGLVSARRVEVLGYPFLIDGTRIVMLAGGLVAAGVGMLAYRQMDDRRTEPMLPDLLAAVRRGHPRSGSGMLIAVEGAPAEATTEQAARLAARLRQEGHVVVAIDDGERDRERWAAATREAALSGVRAKVLAAAAVRADQVERVIRPALESGAVVIVDRFLMSPLVQFGVAADRAEAELDAGELENLAAWATGRLRADVSVLLDRAPTEPDSPVRGISGEEHLRVQRLLTGLAAAEPHRYVVIDADGSSDEVADRVHSGIRPFLPRRPAAPTVDDAVAESPAPAPSAP</sequence>
<feature type="transmembrane region" description="Helical" evidence="9">
    <location>
        <begin position="332"/>
        <end position="354"/>
    </location>
</feature>
<evidence type="ECO:0000256" key="8">
    <source>
        <dbReference type="SAM" id="MobiDB-lite"/>
    </source>
</evidence>
<keyword evidence="7" id="KW-0808">Transferase</keyword>
<evidence type="ECO:0000256" key="3">
    <source>
        <dbReference type="ARBA" id="ARBA00022475"/>
    </source>
</evidence>
<evidence type="ECO:0000256" key="5">
    <source>
        <dbReference type="ARBA" id="ARBA00022989"/>
    </source>
</evidence>
<evidence type="ECO:0000256" key="4">
    <source>
        <dbReference type="ARBA" id="ARBA00022692"/>
    </source>
</evidence>
<feature type="transmembrane region" description="Helical" evidence="9">
    <location>
        <begin position="58"/>
        <end position="82"/>
    </location>
</feature>
<feature type="domain" description="Major facilitator superfamily (MFS) profile" evidence="10">
    <location>
        <begin position="24"/>
        <end position="434"/>
    </location>
</feature>
<comment type="caution">
    <text evidence="7">Lacks conserved residue(s) required for the propagation of feature annotation.</text>
</comment>
<dbReference type="InterPro" id="IPR036259">
    <property type="entry name" value="MFS_trans_sf"/>
</dbReference>
<dbReference type="Gene3D" id="3.40.50.300">
    <property type="entry name" value="P-loop containing nucleotide triphosphate hydrolases"/>
    <property type="match status" value="1"/>
</dbReference>
<protein>
    <recommendedName>
        <fullName evidence="7">Thymidylate kinase</fullName>
        <ecNumber evidence="7">2.7.4.9</ecNumber>
    </recommendedName>
    <alternativeName>
        <fullName evidence="7">dTMP kinase</fullName>
    </alternativeName>
</protein>
<dbReference type="GO" id="GO:0016301">
    <property type="term" value="F:kinase activity"/>
    <property type="evidence" value="ECO:0007669"/>
    <property type="project" value="UniProtKB-KW"/>
</dbReference>
<keyword evidence="5 9" id="KW-1133">Transmembrane helix</keyword>
<keyword evidence="3" id="KW-1003">Cell membrane</keyword>
<evidence type="ECO:0000256" key="7">
    <source>
        <dbReference type="HAMAP-Rule" id="MF_00165"/>
    </source>
</evidence>
<evidence type="ECO:0000313" key="11">
    <source>
        <dbReference type="EMBL" id="MFD1518036.1"/>
    </source>
</evidence>
<dbReference type="PROSITE" id="PS50850">
    <property type="entry name" value="MFS"/>
    <property type="match status" value="1"/>
</dbReference>
<feature type="transmembrane region" description="Helical" evidence="9">
    <location>
        <begin position="152"/>
        <end position="172"/>
    </location>
</feature>
<comment type="similarity">
    <text evidence="7">Belongs to the thymidylate kinase family.</text>
</comment>
<evidence type="ECO:0000256" key="1">
    <source>
        <dbReference type="ARBA" id="ARBA00004651"/>
    </source>
</evidence>
<feature type="transmembrane region" description="Helical" evidence="9">
    <location>
        <begin position="184"/>
        <end position="207"/>
    </location>
</feature>
<evidence type="ECO:0000256" key="6">
    <source>
        <dbReference type="ARBA" id="ARBA00023136"/>
    </source>
</evidence>
<comment type="subcellular location">
    <subcellularLocation>
        <location evidence="1">Cell membrane</location>
        <topology evidence="1">Multi-pass membrane protein</topology>
    </subcellularLocation>
</comment>
<dbReference type="InterPro" id="IPR027417">
    <property type="entry name" value="P-loop_NTPase"/>
</dbReference>
<comment type="caution">
    <text evidence="11">The sequence shown here is derived from an EMBL/GenBank/DDBJ whole genome shotgun (WGS) entry which is preliminary data.</text>
</comment>
<dbReference type="SUPFAM" id="SSF103473">
    <property type="entry name" value="MFS general substrate transporter"/>
    <property type="match status" value="1"/>
</dbReference>
<keyword evidence="2" id="KW-0813">Transport</keyword>
<feature type="transmembrane region" description="Helical" evidence="9">
    <location>
        <begin position="411"/>
        <end position="428"/>
    </location>
</feature>
<feature type="transmembrane region" description="Helical" evidence="9">
    <location>
        <begin position="24"/>
        <end position="46"/>
    </location>
</feature>
<keyword evidence="6 9" id="KW-0472">Membrane</keyword>
<gene>
    <name evidence="7" type="primary">tmk</name>
    <name evidence="11" type="ORF">ACFSJD_11085</name>
</gene>
<accession>A0ABW4ESN0</accession>
<dbReference type="RefSeq" id="WP_344720100.1">
    <property type="nucleotide sequence ID" value="NZ_BAAAUS010000006.1"/>
</dbReference>
<feature type="region of interest" description="Disordered" evidence="8">
    <location>
        <begin position="650"/>
        <end position="675"/>
    </location>
</feature>
<keyword evidence="7" id="KW-0545">Nucleotide biosynthesis</keyword>
<keyword evidence="7" id="KW-0067">ATP-binding</keyword>
<feature type="transmembrane region" description="Helical" evidence="9">
    <location>
        <begin position="276"/>
        <end position="296"/>
    </location>
</feature>
<dbReference type="InterPro" id="IPR018094">
    <property type="entry name" value="Thymidylate_kinase"/>
</dbReference>
<dbReference type="CDD" id="cd01672">
    <property type="entry name" value="TMPK"/>
    <property type="match status" value="1"/>
</dbReference>
<dbReference type="Proteomes" id="UP001597114">
    <property type="component" value="Unassembled WGS sequence"/>
</dbReference>
<reference evidence="12" key="1">
    <citation type="journal article" date="2019" name="Int. J. Syst. Evol. Microbiol.">
        <title>The Global Catalogue of Microorganisms (GCM) 10K type strain sequencing project: providing services to taxonomists for standard genome sequencing and annotation.</title>
        <authorList>
            <consortium name="The Broad Institute Genomics Platform"/>
            <consortium name="The Broad Institute Genome Sequencing Center for Infectious Disease"/>
            <person name="Wu L."/>
            <person name="Ma J."/>
        </authorList>
    </citation>
    <scope>NUCLEOTIDE SEQUENCE [LARGE SCALE GENOMIC DNA]</scope>
    <source>
        <strain evidence="12">CCM 7043</strain>
    </source>
</reference>
<feature type="transmembrane region" description="Helical" evidence="9">
    <location>
        <begin position="246"/>
        <end position="270"/>
    </location>
</feature>
<dbReference type="EC" id="2.7.4.9" evidence="7"/>
<evidence type="ECO:0000256" key="9">
    <source>
        <dbReference type="SAM" id="Phobius"/>
    </source>
</evidence>
<keyword evidence="12" id="KW-1185">Reference proteome</keyword>
<keyword evidence="7" id="KW-0547">Nucleotide-binding</keyword>
<dbReference type="EMBL" id="JBHUCO010000012">
    <property type="protein sequence ID" value="MFD1518036.1"/>
    <property type="molecule type" value="Genomic_DNA"/>
</dbReference>
<feature type="transmembrane region" description="Helical" evidence="9">
    <location>
        <begin position="308"/>
        <end position="326"/>
    </location>
</feature>
<dbReference type="CDD" id="cd06173">
    <property type="entry name" value="MFS_MefA_like"/>
    <property type="match status" value="1"/>
</dbReference>
<name>A0ABW4ESN0_9PSEU</name>
<dbReference type="InterPro" id="IPR020846">
    <property type="entry name" value="MFS_dom"/>
</dbReference>
<keyword evidence="4 9" id="KW-0812">Transmembrane</keyword>
<proteinExistence type="inferred from homology"/>
<evidence type="ECO:0000256" key="2">
    <source>
        <dbReference type="ARBA" id="ARBA00022448"/>
    </source>
</evidence>